<protein>
    <submittedName>
        <fullName evidence="1">Uncharacterized protein</fullName>
    </submittedName>
</protein>
<accession>A0AAQ3W9I5</accession>
<proteinExistence type="predicted"/>
<name>A0AAQ3W9I5_9ENTE</name>
<keyword evidence="2" id="KW-1185">Reference proteome</keyword>
<dbReference type="Proteomes" id="UP000194948">
    <property type="component" value="Chromosome"/>
</dbReference>
<sequence>MNKNILGKFFILFLFTILLSSCQKNDYNYVTESSTGHTLNSFTKEEKKALDNGYPVGKYTIFLTENNKKSTQDVTTFLENNFFEKGFLDAESQINPAKKINIITYAMHYSPEEERFNLGVFLVNTSHENIQSIKMKVKPTFKNITDGEFGEIEYNKKDFIDLPNNGAIPKAISANAPIEYLDKLKENTGSDITFEIKDLEINGEKVNNKNEN</sequence>
<dbReference type="PROSITE" id="PS51257">
    <property type="entry name" value="PROKAR_LIPOPROTEIN"/>
    <property type="match status" value="1"/>
</dbReference>
<dbReference type="EMBL" id="CP147244">
    <property type="protein sequence ID" value="WYK01215.1"/>
    <property type="molecule type" value="Genomic_DNA"/>
</dbReference>
<reference evidence="2" key="1">
    <citation type="submission" date="2017-05" db="EMBL/GenBank/DDBJ databases">
        <title>The Genome Sequence of EEnterococcus faecalis 9F2_4866.</title>
        <authorList>
            <consortium name="The Broad Institute Genomics Platform"/>
            <consortium name="The Broad Institute Genomic Center for Infectious Diseases"/>
            <person name="Earl A."/>
            <person name="Manson A."/>
            <person name="Schwartman J."/>
            <person name="Gilmore M."/>
            <person name="Abouelleil A."/>
            <person name="Cao P."/>
            <person name="Chapman S."/>
            <person name="Cusick C."/>
            <person name="Shea T."/>
            <person name="Young S."/>
            <person name="Neafsey D."/>
            <person name="Nusbaum C."/>
            <person name="Birren B."/>
        </authorList>
    </citation>
    <scope>NUCLEOTIDE SEQUENCE [LARGE SCALE GENOMIC DNA]</scope>
    <source>
        <strain evidence="2">7F3_DIV0205</strain>
    </source>
</reference>
<dbReference type="AlphaFoldDB" id="A0AAQ3W9I5"/>
<gene>
    <name evidence="1" type="ORF">A5821_002352</name>
</gene>
<organism evidence="1 2">
    <name type="scientific">Candidatus Enterococcus palustris</name>
    <dbReference type="NCBI Taxonomy" id="1834189"/>
    <lineage>
        <taxon>Bacteria</taxon>
        <taxon>Bacillati</taxon>
        <taxon>Bacillota</taxon>
        <taxon>Bacilli</taxon>
        <taxon>Lactobacillales</taxon>
        <taxon>Enterococcaceae</taxon>
        <taxon>Enterococcus</taxon>
    </lineage>
</organism>
<dbReference type="RefSeq" id="WP_086314738.1">
    <property type="nucleotide sequence ID" value="NZ_CP147244.1"/>
</dbReference>
<evidence type="ECO:0000313" key="2">
    <source>
        <dbReference type="Proteomes" id="UP000194948"/>
    </source>
</evidence>
<evidence type="ECO:0000313" key="1">
    <source>
        <dbReference type="EMBL" id="WYK01215.1"/>
    </source>
</evidence>
<reference evidence="1 2" key="2">
    <citation type="submission" date="2024-03" db="EMBL/GenBank/DDBJ databases">
        <title>The Genome Sequence of Enterococcus sp. DIV0205d.</title>
        <authorList>
            <consortium name="The Broad Institute Genomics Platform"/>
            <consortium name="The Broad Institute Microbial Omics Core"/>
            <consortium name="The Broad Institute Genomic Center for Infectious Diseases"/>
            <person name="Earl A."/>
            <person name="Manson A."/>
            <person name="Gilmore M."/>
            <person name="Schwartman J."/>
            <person name="Shea T."/>
            <person name="Abouelleil A."/>
            <person name="Cao P."/>
            <person name="Chapman S."/>
            <person name="Cusick C."/>
            <person name="Young S."/>
            <person name="Neafsey D."/>
            <person name="Nusbaum C."/>
            <person name="Birren B."/>
        </authorList>
    </citation>
    <scope>NUCLEOTIDE SEQUENCE [LARGE SCALE GENOMIC DNA]</scope>
    <source>
        <strain evidence="1 2">7F3_DIV0205</strain>
    </source>
</reference>